<dbReference type="GO" id="GO:0004497">
    <property type="term" value="F:monooxygenase activity"/>
    <property type="evidence" value="ECO:0007669"/>
    <property type="project" value="UniProtKB-KW"/>
</dbReference>
<dbReference type="CDD" id="cd11041">
    <property type="entry name" value="CYP503A1-like"/>
    <property type="match status" value="1"/>
</dbReference>
<dbReference type="GO" id="GO:0005506">
    <property type="term" value="F:iron ion binding"/>
    <property type="evidence" value="ECO:0007669"/>
    <property type="project" value="InterPro"/>
</dbReference>
<evidence type="ECO:0000256" key="7">
    <source>
        <dbReference type="PIRSR" id="PIRSR602403-1"/>
    </source>
</evidence>
<dbReference type="PANTHER" id="PTHR46206">
    <property type="entry name" value="CYTOCHROME P450"/>
    <property type="match status" value="1"/>
</dbReference>
<dbReference type="EMBL" id="ML986703">
    <property type="protein sequence ID" value="KAF2259656.1"/>
    <property type="molecule type" value="Genomic_DNA"/>
</dbReference>
<sequence length="507" mass="58220">MSLPTSLQEFIATRSSVHLIALASVLTLVAFLILRSLATKRLDDTIPLYTPQGDYKKRWSYDNPHALREAYSQNRNSLFKIWTSQGHWLALPARYLDELKMQPDTKFPSALQSFFLGPYLWPVEKWKLDYVHKGLHKDLNKHLPSMFADARDGANTMTPVEFPECKDWTPIKVHPTVLRLVSKINTKLLIGNGLEKNKEWIDISASYTKNIFLSSAKLRVFHPVFRPVVQYFIPELRDVWRCNRRAKELLAPILAEKIKQERDQDYKKPVDSIEWIRDDASDPKDKNDSHLHAILQLILGALSVNTTSQLITNCIYNLATYPEYTIILRDEAKAALVEAGGEWTMDSMAKLEKTDSFIKETLRHAGHLTLTFQREAKTTLTLKDGTQIPAGSTVFFPTNAVNFDVTLYPSPERFEPLRFYNLRHTSPGNEKKFQLTSITAEQMQFGMGRHACPGRAIASHQVKLILAYLLDKYDFKLKEGQGRPKTVLFQTNQFPDPQGEILFRARR</sequence>
<evidence type="ECO:0000256" key="6">
    <source>
        <dbReference type="ARBA" id="ARBA00023004"/>
    </source>
</evidence>
<protein>
    <submittedName>
        <fullName evidence="10">Cytochrome P450</fullName>
    </submittedName>
</protein>
<dbReference type="PRINTS" id="PR00465">
    <property type="entry name" value="EP450IV"/>
</dbReference>
<evidence type="ECO:0000313" key="10">
    <source>
        <dbReference type="EMBL" id="KAF2259656.1"/>
    </source>
</evidence>
<dbReference type="AlphaFoldDB" id="A0A9P4K0C5"/>
<feature type="transmembrane region" description="Helical" evidence="9">
    <location>
        <begin position="15"/>
        <end position="34"/>
    </location>
</feature>
<evidence type="ECO:0000313" key="11">
    <source>
        <dbReference type="Proteomes" id="UP000800093"/>
    </source>
</evidence>
<evidence type="ECO:0000256" key="2">
    <source>
        <dbReference type="ARBA" id="ARBA00004685"/>
    </source>
</evidence>
<comment type="cofactor">
    <cofactor evidence="1 7">
        <name>heme</name>
        <dbReference type="ChEBI" id="CHEBI:30413"/>
    </cofactor>
</comment>
<dbReference type="InterPro" id="IPR036396">
    <property type="entry name" value="Cyt_P450_sf"/>
</dbReference>
<keyword evidence="6 7" id="KW-0408">Iron</keyword>
<evidence type="ECO:0000256" key="9">
    <source>
        <dbReference type="SAM" id="Phobius"/>
    </source>
</evidence>
<dbReference type="InterPro" id="IPR002403">
    <property type="entry name" value="Cyt_P450_E_grp-IV"/>
</dbReference>
<proteinExistence type="inferred from homology"/>
<keyword evidence="4 7" id="KW-0479">Metal-binding</keyword>
<accession>A0A9P4K0C5</accession>
<dbReference type="Proteomes" id="UP000800093">
    <property type="component" value="Unassembled WGS sequence"/>
</dbReference>
<evidence type="ECO:0000256" key="1">
    <source>
        <dbReference type="ARBA" id="ARBA00001971"/>
    </source>
</evidence>
<comment type="caution">
    <text evidence="10">The sequence shown here is derived from an EMBL/GenBank/DDBJ whole genome shotgun (WGS) entry which is preliminary data.</text>
</comment>
<comment type="similarity">
    <text evidence="3 8">Belongs to the cytochrome P450 family.</text>
</comment>
<name>A0A9P4K0C5_9PLEO</name>
<comment type="pathway">
    <text evidence="2">Mycotoxin biosynthesis.</text>
</comment>
<dbReference type="Gene3D" id="1.10.630.10">
    <property type="entry name" value="Cytochrome P450"/>
    <property type="match status" value="1"/>
</dbReference>
<evidence type="ECO:0000256" key="8">
    <source>
        <dbReference type="RuleBase" id="RU000461"/>
    </source>
</evidence>
<dbReference type="PANTHER" id="PTHR46206:SF4">
    <property type="entry name" value="P450, PUTATIVE (EUROFUNG)-RELATED"/>
    <property type="match status" value="1"/>
</dbReference>
<evidence type="ECO:0000256" key="5">
    <source>
        <dbReference type="ARBA" id="ARBA00023002"/>
    </source>
</evidence>
<evidence type="ECO:0000256" key="4">
    <source>
        <dbReference type="ARBA" id="ARBA00022723"/>
    </source>
</evidence>
<dbReference type="GO" id="GO:0020037">
    <property type="term" value="F:heme binding"/>
    <property type="evidence" value="ECO:0007669"/>
    <property type="project" value="InterPro"/>
</dbReference>
<dbReference type="InterPro" id="IPR001128">
    <property type="entry name" value="Cyt_P450"/>
</dbReference>
<dbReference type="GO" id="GO:0016705">
    <property type="term" value="F:oxidoreductase activity, acting on paired donors, with incorporation or reduction of molecular oxygen"/>
    <property type="evidence" value="ECO:0007669"/>
    <property type="project" value="InterPro"/>
</dbReference>
<feature type="binding site" description="axial binding residue" evidence="7">
    <location>
        <position position="452"/>
    </location>
    <ligand>
        <name>heme</name>
        <dbReference type="ChEBI" id="CHEBI:30413"/>
    </ligand>
    <ligandPart>
        <name>Fe</name>
        <dbReference type="ChEBI" id="CHEBI:18248"/>
    </ligandPart>
</feature>
<organism evidence="10 11">
    <name type="scientific">Lojkania enalia</name>
    <dbReference type="NCBI Taxonomy" id="147567"/>
    <lineage>
        <taxon>Eukaryota</taxon>
        <taxon>Fungi</taxon>
        <taxon>Dikarya</taxon>
        <taxon>Ascomycota</taxon>
        <taxon>Pezizomycotina</taxon>
        <taxon>Dothideomycetes</taxon>
        <taxon>Pleosporomycetidae</taxon>
        <taxon>Pleosporales</taxon>
        <taxon>Pleosporales incertae sedis</taxon>
        <taxon>Lojkania</taxon>
    </lineage>
</organism>
<keyword evidence="9" id="KW-1133">Transmembrane helix</keyword>
<keyword evidence="9" id="KW-0472">Membrane</keyword>
<dbReference type="Pfam" id="PF00067">
    <property type="entry name" value="p450"/>
    <property type="match status" value="1"/>
</dbReference>
<keyword evidence="8" id="KW-0503">Monooxygenase</keyword>
<dbReference type="PROSITE" id="PS00086">
    <property type="entry name" value="CYTOCHROME_P450"/>
    <property type="match status" value="1"/>
</dbReference>
<reference evidence="11" key="1">
    <citation type="journal article" date="2020" name="Stud. Mycol.">
        <title>101 Dothideomycetes genomes: A test case for predicting lifestyles and emergence of pathogens.</title>
        <authorList>
            <person name="Haridas S."/>
            <person name="Albert R."/>
            <person name="Binder M."/>
            <person name="Bloem J."/>
            <person name="LaButti K."/>
            <person name="Salamov A."/>
            <person name="Andreopoulos B."/>
            <person name="Baker S."/>
            <person name="Barry K."/>
            <person name="Bills G."/>
            <person name="Bluhm B."/>
            <person name="Cannon C."/>
            <person name="Castanera R."/>
            <person name="Culley D."/>
            <person name="Daum C."/>
            <person name="Ezra D."/>
            <person name="Gonzalez J."/>
            <person name="Henrissat B."/>
            <person name="Kuo A."/>
            <person name="Liang C."/>
            <person name="Lipzen A."/>
            <person name="Lutzoni F."/>
            <person name="Magnuson J."/>
            <person name="Mondo S."/>
            <person name="Nolan M."/>
            <person name="Ohm R."/>
            <person name="Pangilinan J."/>
            <person name="Park H.-J."/>
            <person name="Ramirez L."/>
            <person name="Alfaro M."/>
            <person name="Sun H."/>
            <person name="Tritt A."/>
            <person name="Yoshinaga Y."/>
            <person name="Zwiers L.-H."/>
            <person name="Turgeon B."/>
            <person name="Goodwin S."/>
            <person name="Spatafora J."/>
            <person name="Crous P."/>
            <person name="Grigoriev I."/>
        </authorList>
    </citation>
    <scope>NUCLEOTIDE SEQUENCE [LARGE SCALE GENOMIC DNA]</scope>
    <source>
        <strain evidence="11">CBS 304.66</strain>
    </source>
</reference>
<keyword evidence="9" id="KW-0812">Transmembrane</keyword>
<evidence type="ECO:0000256" key="3">
    <source>
        <dbReference type="ARBA" id="ARBA00010617"/>
    </source>
</evidence>
<keyword evidence="11" id="KW-1185">Reference proteome</keyword>
<dbReference type="OrthoDB" id="1844152at2759"/>
<dbReference type="SUPFAM" id="SSF48264">
    <property type="entry name" value="Cytochrome P450"/>
    <property type="match status" value="1"/>
</dbReference>
<dbReference type="InterPro" id="IPR017972">
    <property type="entry name" value="Cyt_P450_CS"/>
</dbReference>
<keyword evidence="7 8" id="KW-0349">Heme</keyword>
<keyword evidence="5 8" id="KW-0560">Oxidoreductase</keyword>
<gene>
    <name evidence="10" type="ORF">CC78DRAFT_591645</name>
</gene>